<keyword evidence="8" id="KW-1185">Reference proteome</keyword>
<evidence type="ECO:0000256" key="3">
    <source>
        <dbReference type="ARBA" id="ARBA00023002"/>
    </source>
</evidence>
<dbReference type="RefSeq" id="WP_174135083.1">
    <property type="nucleotide sequence ID" value="NZ_JABUFE010000001.1"/>
</dbReference>
<evidence type="ECO:0000259" key="6">
    <source>
        <dbReference type="PROSITE" id="PS51296"/>
    </source>
</evidence>
<dbReference type="PANTHER" id="PTHR21266:SF60">
    <property type="entry name" value="3-KETOSTEROID-9-ALPHA-MONOOXYGENASE, OXYGENASE COMPONENT"/>
    <property type="match status" value="1"/>
</dbReference>
<feature type="domain" description="Rieske" evidence="6">
    <location>
        <begin position="29"/>
        <end position="130"/>
    </location>
</feature>
<dbReference type="Pfam" id="PF00355">
    <property type="entry name" value="Rieske"/>
    <property type="match status" value="1"/>
</dbReference>
<evidence type="ECO:0000313" key="8">
    <source>
        <dbReference type="Proteomes" id="UP000777935"/>
    </source>
</evidence>
<evidence type="ECO:0000256" key="4">
    <source>
        <dbReference type="ARBA" id="ARBA00023004"/>
    </source>
</evidence>
<evidence type="ECO:0000313" key="7">
    <source>
        <dbReference type="EMBL" id="NSX53781.1"/>
    </source>
</evidence>
<keyword evidence="4" id="KW-0408">Iron</keyword>
<dbReference type="Proteomes" id="UP000777935">
    <property type="component" value="Unassembled WGS sequence"/>
</dbReference>
<dbReference type="PROSITE" id="PS51296">
    <property type="entry name" value="RIESKE"/>
    <property type="match status" value="1"/>
</dbReference>
<dbReference type="PANTHER" id="PTHR21266">
    <property type="entry name" value="IRON-SULFUR DOMAIN CONTAINING PROTEIN"/>
    <property type="match status" value="1"/>
</dbReference>
<dbReference type="EMBL" id="JABUFE010000001">
    <property type="protein sequence ID" value="NSX53781.1"/>
    <property type="molecule type" value="Genomic_DNA"/>
</dbReference>
<proteinExistence type="predicted"/>
<organism evidence="7 8">
    <name type="scientific">Parasulfitobacter algicola</name>
    <dbReference type="NCBI Taxonomy" id="2614809"/>
    <lineage>
        <taxon>Bacteria</taxon>
        <taxon>Pseudomonadati</taxon>
        <taxon>Pseudomonadota</taxon>
        <taxon>Alphaproteobacteria</taxon>
        <taxon>Rhodobacterales</taxon>
        <taxon>Roseobacteraceae</taxon>
        <taxon>Parasulfitobacter</taxon>
    </lineage>
</organism>
<evidence type="ECO:0000256" key="5">
    <source>
        <dbReference type="ARBA" id="ARBA00023014"/>
    </source>
</evidence>
<dbReference type="InterPro" id="IPR036922">
    <property type="entry name" value="Rieske_2Fe-2S_sf"/>
</dbReference>
<dbReference type="SUPFAM" id="SSF50022">
    <property type="entry name" value="ISP domain"/>
    <property type="match status" value="1"/>
</dbReference>
<accession>A0ABX2IU28</accession>
<keyword evidence="3" id="KW-0560">Oxidoreductase</keyword>
<evidence type="ECO:0000256" key="1">
    <source>
        <dbReference type="ARBA" id="ARBA00022714"/>
    </source>
</evidence>
<reference evidence="7 8" key="1">
    <citation type="submission" date="2020-06" db="EMBL/GenBank/DDBJ databases">
        <title>Sulfitobacter algicola sp. nov., isolated from green algae.</title>
        <authorList>
            <person name="Wang C."/>
        </authorList>
    </citation>
    <scope>NUCLEOTIDE SEQUENCE [LARGE SCALE GENOMIC DNA]</scope>
    <source>
        <strain evidence="7 8">1151</strain>
    </source>
</reference>
<gene>
    <name evidence="7" type="ORF">HRQ87_03105</name>
</gene>
<dbReference type="InterPro" id="IPR017941">
    <property type="entry name" value="Rieske_2Fe-2S"/>
</dbReference>
<comment type="caution">
    <text evidence="7">The sequence shown here is derived from an EMBL/GenBank/DDBJ whole genome shotgun (WGS) entry which is preliminary data.</text>
</comment>
<dbReference type="Gene3D" id="2.102.10.10">
    <property type="entry name" value="Rieske [2Fe-2S] iron-sulphur domain"/>
    <property type="match status" value="1"/>
</dbReference>
<name>A0ABX2IU28_9RHOB</name>
<sequence length="339" mass="37778">MTAQSITITPERSSYTKACEDIPALPENWYALAKSNELGSQKTIVRTVYNREFLLYRSAQTGQVTVYAAQCAHMGCHLKHALAEKNGIRCALHHRLIAHDGHFTKPDGTKSVELIQPTYPVAEKYGLIFVYTGNKPRYDIPVPEFDVSSFLAGPAGSYSTKTSWFSLIANGFDMEHLLSVHGRVLKEPAKVSALSKDRFRIGYRTQVTGKSLSDRMMKWLSGNDIRASMTTIGGTLMLVQSQAGPRPSFFLLSTCPRMDGGTDIHAVVGLVGEQTRLTDRIRLKVAGWLFRSFLSHDFTIFDDLKWHPPTFTHGPPDGFAQQLYIFLKSCPSAGDLDDR</sequence>
<protein>
    <submittedName>
        <fullName evidence="7">Rieske 2Fe-2S domain-containing protein</fullName>
    </submittedName>
</protein>
<keyword evidence="1" id="KW-0001">2Fe-2S</keyword>
<keyword evidence="2" id="KW-0479">Metal-binding</keyword>
<dbReference type="InterPro" id="IPR050584">
    <property type="entry name" value="Cholesterol_7-desaturase"/>
</dbReference>
<evidence type="ECO:0000256" key="2">
    <source>
        <dbReference type="ARBA" id="ARBA00022723"/>
    </source>
</evidence>
<keyword evidence="5" id="KW-0411">Iron-sulfur</keyword>